<dbReference type="PANTHER" id="PTHR33121">
    <property type="entry name" value="CYCLIC DI-GMP PHOSPHODIESTERASE PDEF"/>
    <property type="match status" value="1"/>
</dbReference>
<dbReference type="SUPFAM" id="SSF52172">
    <property type="entry name" value="CheY-like"/>
    <property type="match status" value="1"/>
</dbReference>
<reference evidence="4 5" key="1">
    <citation type="journal article" date="2015" name="BMC Genomics">
        <title>Comparative genomics and metabolic profiling of the genus Lysobacter.</title>
        <authorList>
            <person name="de Bruijn I."/>
            <person name="Cheng X."/>
            <person name="de Jager V."/>
            <person name="Exposito R.G."/>
            <person name="Watrous J."/>
            <person name="Patel N."/>
            <person name="Postma J."/>
            <person name="Dorrestein P.C."/>
            <person name="Kobayashi D."/>
            <person name="Raaijmakers J.M."/>
        </authorList>
    </citation>
    <scope>NUCLEOTIDE SEQUENCE [LARGE SCALE GENOMIC DNA]</scope>
    <source>
        <strain evidence="4 5">76</strain>
    </source>
</reference>
<sequence length="405" mass="43662">MPNSPYPVGLRALVVDDDPVMLEIISALLSDAGLRLLETADKGELALERLAAHPFDLLICDLNMPGMDGIRLLSHVAALSRRPAVVLLSGEDSRVLDVSRQFAEAKGLTILGVLEKPVDLQSLTTVLGRYRPAEGRSLQDAPDVAIDGDGIRGGIDGGALHLAYQPKLELGKRSFVGAEALLRWQDPKFGAVPPSDVVRAAENAGLVDLLTLAVLTQAVADRATLMRSGIDINLAFNVSMHNLHNLSIIDRMSEIVAAADDRPDRYTLEVTETHLMKEPVHVIEALIRSRLRGFKVAIDDYGTGAATMQFLMQLPSTELKIDRSFVAAGPRSEQGRVLLQSAIELGLSLGQTVTVEGVETDREDRLARELGGHLGQGYLYGRPMELGELIAWACTHPVGAPANSD</sequence>
<dbReference type="PROSITE" id="PS50110">
    <property type="entry name" value="RESPONSE_REGULATORY"/>
    <property type="match status" value="1"/>
</dbReference>
<dbReference type="SMART" id="SM00448">
    <property type="entry name" value="REC"/>
    <property type="match status" value="1"/>
</dbReference>
<dbReference type="PANTHER" id="PTHR33121:SF79">
    <property type="entry name" value="CYCLIC DI-GMP PHOSPHODIESTERASE PDED-RELATED"/>
    <property type="match status" value="1"/>
</dbReference>
<feature type="domain" description="EAL" evidence="3">
    <location>
        <begin position="144"/>
        <end position="397"/>
    </location>
</feature>
<dbReference type="KEGG" id="laq:GLA29479_3019"/>
<dbReference type="OrthoDB" id="9812358at2"/>
<dbReference type="EMBL" id="CP011129">
    <property type="protein sequence ID" value="ALN80763.1"/>
    <property type="molecule type" value="Genomic_DNA"/>
</dbReference>
<dbReference type="Gene3D" id="3.20.20.450">
    <property type="entry name" value="EAL domain"/>
    <property type="match status" value="1"/>
</dbReference>
<evidence type="ECO:0000259" key="3">
    <source>
        <dbReference type="PROSITE" id="PS50883"/>
    </source>
</evidence>
<feature type="domain" description="Response regulatory" evidence="2">
    <location>
        <begin position="11"/>
        <end position="131"/>
    </location>
</feature>
<evidence type="ECO:0000259" key="2">
    <source>
        <dbReference type="PROSITE" id="PS50110"/>
    </source>
</evidence>
<dbReference type="Proteomes" id="UP000060787">
    <property type="component" value="Chromosome"/>
</dbReference>
<keyword evidence="1" id="KW-0597">Phosphoprotein</keyword>
<feature type="modified residue" description="4-aspartylphosphate" evidence="1">
    <location>
        <position position="61"/>
    </location>
</feature>
<dbReference type="KEGG" id="lab:LA76x_2633"/>
<dbReference type="SUPFAM" id="SSF141868">
    <property type="entry name" value="EAL domain-like"/>
    <property type="match status" value="1"/>
</dbReference>
<accession>A0A0S2DZ42</accession>
<dbReference type="InterPro" id="IPR001633">
    <property type="entry name" value="EAL_dom"/>
</dbReference>
<dbReference type="Pfam" id="PF00563">
    <property type="entry name" value="EAL"/>
    <property type="match status" value="1"/>
</dbReference>
<dbReference type="InterPro" id="IPR035919">
    <property type="entry name" value="EAL_sf"/>
</dbReference>
<gene>
    <name evidence="4" type="ORF">LA76x_2633</name>
</gene>
<evidence type="ECO:0000256" key="1">
    <source>
        <dbReference type="PROSITE-ProRule" id="PRU00169"/>
    </source>
</evidence>
<dbReference type="InterPro" id="IPR050706">
    <property type="entry name" value="Cyclic-di-GMP_PDE-like"/>
</dbReference>
<dbReference type="STRING" id="84531.LA76x_2633"/>
<evidence type="ECO:0000313" key="5">
    <source>
        <dbReference type="Proteomes" id="UP000060787"/>
    </source>
</evidence>
<dbReference type="SMART" id="SM00052">
    <property type="entry name" value="EAL"/>
    <property type="match status" value="1"/>
</dbReference>
<proteinExistence type="predicted"/>
<dbReference type="eggNOG" id="COG5001">
    <property type="taxonomic scope" value="Bacteria"/>
</dbReference>
<dbReference type="GO" id="GO:0071111">
    <property type="term" value="F:cyclic-guanylate-specific phosphodiesterase activity"/>
    <property type="evidence" value="ECO:0007669"/>
    <property type="project" value="InterPro"/>
</dbReference>
<dbReference type="AlphaFoldDB" id="A0A0S2DZ42"/>
<dbReference type="Pfam" id="PF00072">
    <property type="entry name" value="Response_reg"/>
    <property type="match status" value="1"/>
</dbReference>
<protein>
    <submittedName>
        <fullName evidence="4">Response regulator</fullName>
    </submittedName>
</protein>
<dbReference type="PROSITE" id="PS50883">
    <property type="entry name" value="EAL"/>
    <property type="match status" value="1"/>
</dbReference>
<dbReference type="RefSeq" id="WP_057917983.1">
    <property type="nucleotide sequence ID" value="NZ_CP011129.1"/>
</dbReference>
<dbReference type="Gene3D" id="3.40.50.2300">
    <property type="match status" value="1"/>
</dbReference>
<organism evidence="4 5">
    <name type="scientific">Lysobacter antibioticus</name>
    <dbReference type="NCBI Taxonomy" id="84531"/>
    <lineage>
        <taxon>Bacteria</taxon>
        <taxon>Pseudomonadati</taxon>
        <taxon>Pseudomonadota</taxon>
        <taxon>Gammaproteobacteria</taxon>
        <taxon>Lysobacterales</taxon>
        <taxon>Lysobacteraceae</taxon>
        <taxon>Lysobacter</taxon>
    </lineage>
</organism>
<dbReference type="GO" id="GO:0000160">
    <property type="term" value="P:phosphorelay signal transduction system"/>
    <property type="evidence" value="ECO:0007669"/>
    <property type="project" value="InterPro"/>
</dbReference>
<name>A0A0S2DZ42_LYSAN</name>
<dbReference type="CDD" id="cd01948">
    <property type="entry name" value="EAL"/>
    <property type="match status" value="1"/>
</dbReference>
<keyword evidence="5" id="KW-1185">Reference proteome</keyword>
<dbReference type="PATRIC" id="fig|84531.7.peg.2958"/>
<evidence type="ECO:0000313" key="4">
    <source>
        <dbReference type="EMBL" id="ALN80763.1"/>
    </source>
</evidence>
<dbReference type="InterPro" id="IPR001789">
    <property type="entry name" value="Sig_transdc_resp-reg_receiver"/>
</dbReference>
<dbReference type="InterPro" id="IPR011006">
    <property type="entry name" value="CheY-like_superfamily"/>
</dbReference>